<organism evidence="1">
    <name type="scientific">Arundo donax</name>
    <name type="common">Giant reed</name>
    <name type="synonym">Donax arundinaceus</name>
    <dbReference type="NCBI Taxonomy" id="35708"/>
    <lineage>
        <taxon>Eukaryota</taxon>
        <taxon>Viridiplantae</taxon>
        <taxon>Streptophyta</taxon>
        <taxon>Embryophyta</taxon>
        <taxon>Tracheophyta</taxon>
        <taxon>Spermatophyta</taxon>
        <taxon>Magnoliopsida</taxon>
        <taxon>Liliopsida</taxon>
        <taxon>Poales</taxon>
        <taxon>Poaceae</taxon>
        <taxon>PACMAD clade</taxon>
        <taxon>Arundinoideae</taxon>
        <taxon>Arundineae</taxon>
        <taxon>Arundo</taxon>
    </lineage>
</organism>
<name>A0A0A9EA05_ARUDO</name>
<proteinExistence type="predicted"/>
<protein>
    <submittedName>
        <fullName evidence="1">Uncharacterized protein</fullName>
    </submittedName>
</protein>
<dbReference type="EMBL" id="GBRH01205078">
    <property type="protein sequence ID" value="JAD92817.1"/>
    <property type="molecule type" value="Transcribed_RNA"/>
</dbReference>
<evidence type="ECO:0000313" key="1">
    <source>
        <dbReference type="EMBL" id="JAD92817.1"/>
    </source>
</evidence>
<reference evidence="1" key="2">
    <citation type="journal article" date="2015" name="Data Brief">
        <title>Shoot transcriptome of the giant reed, Arundo donax.</title>
        <authorList>
            <person name="Barrero R.A."/>
            <person name="Guerrero F.D."/>
            <person name="Moolhuijzen P."/>
            <person name="Goolsby J.A."/>
            <person name="Tidwell J."/>
            <person name="Bellgard S.E."/>
            <person name="Bellgard M.I."/>
        </authorList>
    </citation>
    <scope>NUCLEOTIDE SEQUENCE</scope>
    <source>
        <tissue evidence="1">Shoot tissue taken approximately 20 cm above the soil surface</tissue>
    </source>
</reference>
<accession>A0A0A9EA05</accession>
<dbReference type="AlphaFoldDB" id="A0A0A9EA05"/>
<sequence>MILVFQDLTDFRWASDPIKSKRLQKIFSTWYFYLTC</sequence>
<reference evidence="1" key="1">
    <citation type="submission" date="2014-09" db="EMBL/GenBank/DDBJ databases">
        <authorList>
            <person name="Magalhaes I.L.F."/>
            <person name="Oliveira U."/>
            <person name="Santos F.R."/>
            <person name="Vidigal T.H.D.A."/>
            <person name="Brescovit A.D."/>
            <person name="Santos A.J."/>
        </authorList>
    </citation>
    <scope>NUCLEOTIDE SEQUENCE</scope>
    <source>
        <tissue evidence="1">Shoot tissue taken approximately 20 cm above the soil surface</tissue>
    </source>
</reference>